<keyword evidence="2" id="KW-0489">Methyltransferase</keyword>
<dbReference type="GO" id="GO:0008168">
    <property type="term" value="F:methyltransferase activity"/>
    <property type="evidence" value="ECO:0007669"/>
    <property type="project" value="UniProtKB-KW"/>
</dbReference>
<dbReference type="InterPro" id="IPR006342">
    <property type="entry name" value="FkbM_mtfrase"/>
</dbReference>
<accession>A0A369B8L3</accession>
<dbReference type="GO" id="GO:0032259">
    <property type="term" value="P:methylation"/>
    <property type="evidence" value="ECO:0007669"/>
    <property type="project" value="UniProtKB-KW"/>
</dbReference>
<dbReference type="Pfam" id="PF05050">
    <property type="entry name" value="Methyltransf_21"/>
    <property type="match status" value="1"/>
</dbReference>
<reference evidence="2 3" key="1">
    <citation type="submission" date="2018-07" db="EMBL/GenBank/DDBJ databases">
        <title>Genomic Encyclopedia of Type Strains, Phase IV (KMG-IV): sequencing the most valuable type-strain genomes for metagenomic binning, comparative biology and taxonomic classification.</title>
        <authorList>
            <person name="Goeker M."/>
        </authorList>
    </citation>
    <scope>NUCLEOTIDE SEQUENCE [LARGE SCALE GENOMIC DNA]</scope>
    <source>
        <strain evidence="2 3">DSM 27016</strain>
    </source>
</reference>
<dbReference type="Proteomes" id="UP000253034">
    <property type="component" value="Unassembled WGS sequence"/>
</dbReference>
<dbReference type="RefSeq" id="WP_170138101.1">
    <property type="nucleotide sequence ID" value="NZ_QPJT01000009.1"/>
</dbReference>
<feature type="domain" description="Methyltransferase FkbM" evidence="1">
    <location>
        <begin position="216"/>
        <end position="349"/>
    </location>
</feature>
<keyword evidence="2" id="KW-0808">Transferase</keyword>
<keyword evidence="3" id="KW-1185">Reference proteome</keyword>
<dbReference type="Gene3D" id="3.40.50.150">
    <property type="entry name" value="Vaccinia Virus protein VP39"/>
    <property type="match status" value="1"/>
</dbReference>
<evidence type="ECO:0000259" key="1">
    <source>
        <dbReference type="Pfam" id="PF05050"/>
    </source>
</evidence>
<dbReference type="InterPro" id="IPR029063">
    <property type="entry name" value="SAM-dependent_MTases_sf"/>
</dbReference>
<dbReference type="SUPFAM" id="SSF53335">
    <property type="entry name" value="S-adenosyl-L-methionine-dependent methyltransferases"/>
    <property type="match status" value="1"/>
</dbReference>
<name>A0A369B8L3_9FIRM</name>
<comment type="caution">
    <text evidence="2">The sequence shown here is derived from an EMBL/GenBank/DDBJ whole genome shotgun (WGS) entry which is preliminary data.</text>
</comment>
<dbReference type="NCBIfam" id="TIGR01444">
    <property type="entry name" value="fkbM_fam"/>
    <property type="match status" value="1"/>
</dbReference>
<organism evidence="2 3">
    <name type="scientific">Anaerobacterium chartisolvens</name>
    <dbReference type="NCBI Taxonomy" id="1297424"/>
    <lineage>
        <taxon>Bacteria</taxon>
        <taxon>Bacillati</taxon>
        <taxon>Bacillota</taxon>
        <taxon>Clostridia</taxon>
        <taxon>Eubacteriales</taxon>
        <taxon>Oscillospiraceae</taxon>
        <taxon>Anaerobacterium</taxon>
    </lineage>
</organism>
<evidence type="ECO:0000313" key="2">
    <source>
        <dbReference type="EMBL" id="RCX16886.1"/>
    </source>
</evidence>
<sequence length="392" mass="43962">MNKRQSFVKSIQELINSDENIKKAGQIFHELATGKVYIYGAGNAGAMTLNLLQKGNIHVEGFFDRHGGSDTFYCGKPVYKADEHNLHQKSDGEALIIIAFMCGCSELEDIERHLSCCGWESIYYFQTIRYFFDIYDYLSCGNQDGCLDGNVKESEKYKKILEVAALLEDSESFLVYQAFLKAVISGNPAYFSLPSEKPQYFVDDIPLQKGYSRFIDCGAFDGDTAYALKKYIGVADALALFEPDPDNFNRLCSNLRSDRASKEQILFPCGVWKSSQILKFKSGIETSSGISEDGDTFTQCVSIDNVIPDFAPTFIKMDIEGAECEALYGAAETIKRHTPDMAISVYHSLEHLWEIPLLIKSISPGYVFYMRSHGLYGMETILYAVNQAANEL</sequence>
<protein>
    <submittedName>
        <fullName evidence="2">FkbM family methyltransferase</fullName>
    </submittedName>
</protein>
<dbReference type="EMBL" id="QPJT01000009">
    <property type="protein sequence ID" value="RCX16886.1"/>
    <property type="molecule type" value="Genomic_DNA"/>
</dbReference>
<dbReference type="InterPro" id="IPR052514">
    <property type="entry name" value="SAM-dependent_MTase"/>
</dbReference>
<dbReference type="PANTHER" id="PTHR34203">
    <property type="entry name" value="METHYLTRANSFERASE, FKBM FAMILY PROTEIN"/>
    <property type="match status" value="1"/>
</dbReference>
<gene>
    <name evidence="2" type="ORF">DFR58_109113</name>
</gene>
<proteinExistence type="predicted"/>
<evidence type="ECO:0000313" key="3">
    <source>
        <dbReference type="Proteomes" id="UP000253034"/>
    </source>
</evidence>
<dbReference type="PANTHER" id="PTHR34203:SF15">
    <property type="entry name" value="SLL1173 PROTEIN"/>
    <property type="match status" value="1"/>
</dbReference>
<dbReference type="AlphaFoldDB" id="A0A369B8L3"/>